<feature type="signal peptide" evidence="2">
    <location>
        <begin position="1"/>
        <end position="36"/>
    </location>
</feature>
<organism evidence="3 4">
    <name type="scientific">Aspergillus versicolor CBS 583.65</name>
    <dbReference type="NCBI Taxonomy" id="1036611"/>
    <lineage>
        <taxon>Eukaryota</taxon>
        <taxon>Fungi</taxon>
        <taxon>Dikarya</taxon>
        <taxon>Ascomycota</taxon>
        <taxon>Pezizomycotina</taxon>
        <taxon>Eurotiomycetes</taxon>
        <taxon>Eurotiomycetidae</taxon>
        <taxon>Eurotiales</taxon>
        <taxon>Aspergillaceae</taxon>
        <taxon>Aspergillus</taxon>
        <taxon>Aspergillus subgen. Nidulantes</taxon>
    </lineage>
</organism>
<keyword evidence="4" id="KW-1185">Reference proteome</keyword>
<feature type="region of interest" description="Disordered" evidence="1">
    <location>
        <begin position="47"/>
        <end position="71"/>
    </location>
</feature>
<dbReference type="GeneID" id="63730128"/>
<dbReference type="VEuPathDB" id="FungiDB:ASPVEDRAFT_523000"/>
<dbReference type="Proteomes" id="UP000184073">
    <property type="component" value="Unassembled WGS sequence"/>
</dbReference>
<reference evidence="4" key="1">
    <citation type="journal article" date="2017" name="Genome Biol.">
        <title>Comparative genomics reveals high biological diversity and specific adaptations in the industrially and medically important fungal genus Aspergillus.</title>
        <authorList>
            <person name="de Vries R.P."/>
            <person name="Riley R."/>
            <person name="Wiebenga A."/>
            <person name="Aguilar-Osorio G."/>
            <person name="Amillis S."/>
            <person name="Uchima C.A."/>
            <person name="Anderluh G."/>
            <person name="Asadollahi M."/>
            <person name="Askin M."/>
            <person name="Barry K."/>
            <person name="Battaglia E."/>
            <person name="Bayram O."/>
            <person name="Benocci T."/>
            <person name="Braus-Stromeyer S.A."/>
            <person name="Caldana C."/>
            <person name="Canovas D."/>
            <person name="Cerqueira G.C."/>
            <person name="Chen F."/>
            <person name="Chen W."/>
            <person name="Choi C."/>
            <person name="Clum A."/>
            <person name="Dos Santos R.A."/>
            <person name="Damasio A.R."/>
            <person name="Diallinas G."/>
            <person name="Emri T."/>
            <person name="Fekete E."/>
            <person name="Flipphi M."/>
            <person name="Freyberg S."/>
            <person name="Gallo A."/>
            <person name="Gournas C."/>
            <person name="Habgood R."/>
            <person name="Hainaut M."/>
            <person name="Harispe M.L."/>
            <person name="Henrissat B."/>
            <person name="Hilden K.S."/>
            <person name="Hope R."/>
            <person name="Hossain A."/>
            <person name="Karabika E."/>
            <person name="Karaffa L."/>
            <person name="Karanyi Z."/>
            <person name="Krasevec N."/>
            <person name="Kuo A."/>
            <person name="Kusch H."/>
            <person name="LaButti K."/>
            <person name="Lagendijk E.L."/>
            <person name="Lapidus A."/>
            <person name="Levasseur A."/>
            <person name="Lindquist E."/>
            <person name="Lipzen A."/>
            <person name="Logrieco A.F."/>
            <person name="MacCabe A."/>
            <person name="Maekelae M.R."/>
            <person name="Malavazi I."/>
            <person name="Melin P."/>
            <person name="Meyer V."/>
            <person name="Mielnichuk N."/>
            <person name="Miskei M."/>
            <person name="Molnar A.P."/>
            <person name="Mule G."/>
            <person name="Ngan C.Y."/>
            <person name="Orejas M."/>
            <person name="Orosz E."/>
            <person name="Ouedraogo J.P."/>
            <person name="Overkamp K.M."/>
            <person name="Park H.-S."/>
            <person name="Perrone G."/>
            <person name="Piumi F."/>
            <person name="Punt P.J."/>
            <person name="Ram A.F."/>
            <person name="Ramon A."/>
            <person name="Rauscher S."/>
            <person name="Record E."/>
            <person name="Riano-Pachon D.M."/>
            <person name="Robert V."/>
            <person name="Roehrig J."/>
            <person name="Ruller R."/>
            <person name="Salamov A."/>
            <person name="Salih N.S."/>
            <person name="Samson R.A."/>
            <person name="Sandor E."/>
            <person name="Sanguinetti M."/>
            <person name="Schuetze T."/>
            <person name="Sepcic K."/>
            <person name="Shelest E."/>
            <person name="Sherlock G."/>
            <person name="Sophianopoulou V."/>
            <person name="Squina F.M."/>
            <person name="Sun H."/>
            <person name="Susca A."/>
            <person name="Todd R.B."/>
            <person name="Tsang A."/>
            <person name="Unkles S.E."/>
            <person name="van de Wiele N."/>
            <person name="van Rossen-Uffink D."/>
            <person name="Oliveira J.V."/>
            <person name="Vesth T.C."/>
            <person name="Visser J."/>
            <person name="Yu J.-H."/>
            <person name="Zhou M."/>
            <person name="Andersen M.R."/>
            <person name="Archer D.B."/>
            <person name="Baker S.E."/>
            <person name="Benoit I."/>
            <person name="Brakhage A.A."/>
            <person name="Braus G.H."/>
            <person name="Fischer R."/>
            <person name="Frisvad J.C."/>
            <person name="Goldman G.H."/>
            <person name="Houbraken J."/>
            <person name="Oakley B."/>
            <person name="Pocsi I."/>
            <person name="Scazzocchio C."/>
            <person name="Seiboth B."/>
            <person name="vanKuyk P.A."/>
            <person name="Wortman J."/>
            <person name="Dyer P.S."/>
            <person name="Grigoriev I.V."/>
        </authorList>
    </citation>
    <scope>NUCLEOTIDE SEQUENCE [LARGE SCALE GENOMIC DNA]</scope>
    <source>
        <strain evidence="4">CBS 583.65</strain>
    </source>
</reference>
<dbReference type="EMBL" id="KV878127">
    <property type="protein sequence ID" value="OJI99701.1"/>
    <property type="molecule type" value="Genomic_DNA"/>
</dbReference>
<dbReference type="AlphaFoldDB" id="A0A1L9PDY9"/>
<keyword evidence="2" id="KW-0732">Signal</keyword>
<sequence length="71" mass="7687">MPCRGQSGPGQAETILALSMGLWRWLFTACHWPSQCCPPGKKAFPSGRSRVSSMHPTVARVPPQTGALIRP</sequence>
<evidence type="ECO:0000313" key="3">
    <source>
        <dbReference type="EMBL" id="OJI99701.1"/>
    </source>
</evidence>
<feature type="chain" id="PRO_5012476700" description="Secreted protein" evidence="2">
    <location>
        <begin position="37"/>
        <end position="71"/>
    </location>
</feature>
<name>A0A1L9PDY9_ASPVE</name>
<evidence type="ECO:0000256" key="1">
    <source>
        <dbReference type="SAM" id="MobiDB-lite"/>
    </source>
</evidence>
<dbReference type="RefSeq" id="XP_040665464.1">
    <property type="nucleotide sequence ID" value="XM_040814617.1"/>
</dbReference>
<proteinExistence type="predicted"/>
<accession>A0A1L9PDY9</accession>
<evidence type="ECO:0008006" key="5">
    <source>
        <dbReference type="Google" id="ProtNLM"/>
    </source>
</evidence>
<gene>
    <name evidence="3" type="ORF">ASPVEDRAFT_523000</name>
</gene>
<evidence type="ECO:0000313" key="4">
    <source>
        <dbReference type="Proteomes" id="UP000184073"/>
    </source>
</evidence>
<protein>
    <recommendedName>
        <fullName evidence="5">Secreted protein</fullName>
    </recommendedName>
</protein>
<evidence type="ECO:0000256" key="2">
    <source>
        <dbReference type="SAM" id="SignalP"/>
    </source>
</evidence>